<gene>
    <name evidence="1" type="ORF">FQA47_002782</name>
</gene>
<dbReference type="AlphaFoldDB" id="A0A834F4C5"/>
<proteinExistence type="predicted"/>
<protein>
    <submittedName>
        <fullName evidence="1">Uncharacterized protein</fullName>
    </submittedName>
</protein>
<sequence length="265" mass="29550">MWVPAAPPPSPLLPPGSCESNHSERYDVIQKLLNPSYNEVSEVSRYSALFGSFRRLRPRPLIGCFHFVLCSGRARLLVHESHLAAPVKERGPSGPKALRQNRIRTRFCNHKHGGGEAQDLTEVHQVPVRGLGRVSAVHAHGARGQEHLRLSSAAPPPCLLLQEILSFTVMMGGSPVCRFWPRLLEALTLSWTCAAVLIRCRPPDLTEDQSRFWRVLVQAQRKTFHLVLEVRRSLLTPGPDGPLKVFLNLSVQFRPGGLMFDDSPS</sequence>
<accession>A0A834F4C5</accession>
<evidence type="ECO:0000313" key="1">
    <source>
        <dbReference type="EMBL" id="KAF6720301.1"/>
    </source>
</evidence>
<name>A0A834F4C5_ORYME</name>
<organism evidence="1 2">
    <name type="scientific">Oryzias melastigma</name>
    <name type="common">Marine medaka</name>
    <dbReference type="NCBI Taxonomy" id="30732"/>
    <lineage>
        <taxon>Eukaryota</taxon>
        <taxon>Metazoa</taxon>
        <taxon>Chordata</taxon>
        <taxon>Craniata</taxon>
        <taxon>Vertebrata</taxon>
        <taxon>Euteleostomi</taxon>
        <taxon>Actinopterygii</taxon>
        <taxon>Neopterygii</taxon>
        <taxon>Teleostei</taxon>
        <taxon>Neoteleostei</taxon>
        <taxon>Acanthomorphata</taxon>
        <taxon>Ovalentaria</taxon>
        <taxon>Atherinomorphae</taxon>
        <taxon>Beloniformes</taxon>
        <taxon>Adrianichthyidae</taxon>
        <taxon>Oryziinae</taxon>
        <taxon>Oryzias</taxon>
    </lineage>
</organism>
<dbReference type="Proteomes" id="UP000646548">
    <property type="component" value="Unassembled WGS sequence"/>
</dbReference>
<comment type="caution">
    <text evidence="1">The sequence shown here is derived from an EMBL/GenBank/DDBJ whole genome shotgun (WGS) entry which is preliminary data.</text>
</comment>
<dbReference type="EMBL" id="WKFB01000527">
    <property type="protein sequence ID" value="KAF6720301.1"/>
    <property type="molecule type" value="Genomic_DNA"/>
</dbReference>
<reference evidence="1" key="1">
    <citation type="journal article" name="BMC Genomics">
        <title>Long-read sequencing and de novo genome assembly of marine medaka (Oryzias melastigma).</title>
        <authorList>
            <person name="Liang P."/>
            <person name="Saqib H.S.A."/>
            <person name="Ni X."/>
            <person name="Shen Y."/>
        </authorList>
    </citation>
    <scope>NUCLEOTIDE SEQUENCE</scope>
    <source>
        <strain evidence="1">Bigg-433</strain>
    </source>
</reference>
<evidence type="ECO:0000313" key="2">
    <source>
        <dbReference type="Proteomes" id="UP000646548"/>
    </source>
</evidence>